<evidence type="ECO:0000313" key="14">
    <source>
        <dbReference type="Proteomes" id="UP000472260"/>
    </source>
</evidence>
<feature type="binding site" evidence="10">
    <location>
        <begin position="301"/>
        <end position="305"/>
    </location>
    <ligand>
        <name>ATP</name>
        <dbReference type="ChEBI" id="CHEBI:30616"/>
    </ligand>
</feature>
<keyword evidence="2 10" id="KW-0547">Nucleotide-binding</keyword>
<keyword evidence="4" id="KW-0521">NADP</keyword>
<evidence type="ECO:0000256" key="9">
    <source>
        <dbReference type="ARBA" id="ARBA00057267"/>
    </source>
</evidence>
<keyword evidence="1 10" id="KW-0597">Phosphoprotein</keyword>
<evidence type="ECO:0000256" key="5">
    <source>
        <dbReference type="ARBA" id="ARBA00023027"/>
    </source>
</evidence>
<keyword evidence="6 10" id="KW-0456">Lyase</keyword>
<dbReference type="Gene3D" id="3.40.1190.20">
    <property type="match status" value="1"/>
</dbReference>
<dbReference type="AlphaFoldDB" id="A0A671NG31"/>
<sequence length="402" mass="44390">MSLEKLMEKFLEQSMEAEDNFYRLEEQRLQAEDKRREEEHSRELQMLQMLGQIFAGISTPSPAPQATPSRAPRAAAPVELRCYSDLSLHIKPFIERSFSLGTTAMDSVIPLVRKTIPPLTSKKHKGQDGRIGIIGGCQEYTGAPFFAAISALKVGADLSHVFCTKDAAPVIKSYSPELIVHPVLDGPNAVEEIEKWLPRLHSLVVGPGLGREEMLLKNAKEIIERSKLRGIPIIIDADGLWLVAKEPSVIQGYQRGILTPNFMEFTRLYEAMHHEPLDSTDHKRSAQQLSIAMGHLTLVLKGEEDIITDGKNMLTCNQEGSGRRCGGQGDLLSGSLGVFAHWAFSSPPDAAKGMNPSLVAAFGATSLTRQCNRQAFHKHSRSTTTSDMIQEISSAFKKLFES</sequence>
<reference evidence="13" key="1">
    <citation type="submission" date="2025-08" db="UniProtKB">
        <authorList>
            <consortium name="Ensembl"/>
        </authorList>
    </citation>
    <scope>IDENTIFICATION</scope>
</reference>
<dbReference type="GO" id="GO:0047453">
    <property type="term" value="F:ATP-dependent NAD(P)H-hydrate dehydratase activity"/>
    <property type="evidence" value="ECO:0007669"/>
    <property type="project" value="UniProtKB-UniRule"/>
</dbReference>
<feature type="binding site" evidence="10">
    <location>
        <begin position="261"/>
        <end position="267"/>
    </location>
    <ligand>
        <name>(6S)-NADPHX</name>
        <dbReference type="ChEBI" id="CHEBI:64076"/>
    </ligand>
</feature>
<dbReference type="CDD" id="cd01171">
    <property type="entry name" value="YXKO-related"/>
    <property type="match status" value="1"/>
</dbReference>
<dbReference type="SUPFAM" id="SSF53613">
    <property type="entry name" value="Ribokinase-like"/>
    <property type="match status" value="1"/>
</dbReference>
<organism evidence="13 14">
    <name type="scientific">Sinocyclocheilus anshuiensis</name>
    <dbReference type="NCBI Taxonomy" id="1608454"/>
    <lineage>
        <taxon>Eukaryota</taxon>
        <taxon>Metazoa</taxon>
        <taxon>Chordata</taxon>
        <taxon>Craniata</taxon>
        <taxon>Vertebrata</taxon>
        <taxon>Euteleostomi</taxon>
        <taxon>Actinopterygii</taxon>
        <taxon>Neopterygii</taxon>
        <taxon>Teleostei</taxon>
        <taxon>Ostariophysi</taxon>
        <taxon>Cypriniformes</taxon>
        <taxon>Cyprinidae</taxon>
        <taxon>Cyprininae</taxon>
        <taxon>Sinocyclocheilus</taxon>
    </lineage>
</organism>
<dbReference type="Proteomes" id="UP000472260">
    <property type="component" value="Unassembled WGS sequence"/>
</dbReference>
<dbReference type="PANTHER" id="PTHR12592:SF0">
    <property type="entry name" value="ATP-DEPENDENT (S)-NAD(P)H-HYDRATE DEHYDRATASE"/>
    <property type="match status" value="1"/>
</dbReference>
<comment type="similarity">
    <text evidence="10">Belongs to the NnrD/CARKD family.</text>
</comment>
<dbReference type="EC" id="4.2.1.93" evidence="10"/>
<comment type="catalytic activity">
    <reaction evidence="7 10">
        <text>(6S)-NADPHX + ATP = ADP + phosphate + NADPH + H(+)</text>
        <dbReference type="Rhea" id="RHEA:32231"/>
        <dbReference type="ChEBI" id="CHEBI:15378"/>
        <dbReference type="ChEBI" id="CHEBI:30616"/>
        <dbReference type="ChEBI" id="CHEBI:43474"/>
        <dbReference type="ChEBI" id="CHEBI:57783"/>
        <dbReference type="ChEBI" id="CHEBI:64076"/>
        <dbReference type="ChEBI" id="CHEBI:456216"/>
        <dbReference type="EC" id="4.2.1.93"/>
    </reaction>
</comment>
<dbReference type="Ensembl" id="ENSSANT00000047313.1">
    <property type="protein sequence ID" value="ENSSANP00000044491.1"/>
    <property type="gene ID" value="ENSSANG00000022361.1"/>
</dbReference>
<evidence type="ECO:0000256" key="4">
    <source>
        <dbReference type="ARBA" id="ARBA00022857"/>
    </source>
</evidence>
<evidence type="ECO:0000256" key="2">
    <source>
        <dbReference type="ARBA" id="ARBA00022741"/>
    </source>
</evidence>
<feature type="binding site" evidence="10">
    <location>
        <begin position="320"/>
        <end position="329"/>
    </location>
    <ligand>
        <name>ATP</name>
        <dbReference type="ChEBI" id="CHEBI:30616"/>
    </ligand>
</feature>
<comment type="function">
    <text evidence="9 10">Catalyzes the dehydration of the S-form of NAD(P)HX at the expense of ATP, which is converted to ADP. Together with NAD(P)HX epimerase, which catalyzes the epimerization of the S- and R-forms, the enzyme allows the repair of both epimers of NAD(P)HX, a damaged form of NAD(P)H that is a result of enzymatic or heat-dependent hydration.</text>
</comment>
<keyword evidence="14" id="KW-1185">Reference proteome</keyword>
<dbReference type="InterPro" id="IPR000631">
    <property type="entry name" value="CARKD"/>
</dbReference>
<dbReference type="Pfam" id="PF01256">
    <property type="entry name" value="Carb_kinase"/>
    <property type="match status" value="1"/>
</dbReference>
<feature type="binding site" evidence="10">
    <location>
        <position position="330"/>
    </location>
    <ligand>
        <name>(6S)-NADPHX</name>
        <dbReference type="ChEBI" id="CHEBI:64076"/>
    </ligand>
</feature>
<evidence type="ECO:0000256" key="7">
    <source>
        <dbReference type="ARBA" id="ARBA00047472"/>
    </source>
</evidence>
<gene>
    <name evidence="13" type="primary">naxd</name>
</gene>
<reference evidence="13" key="2">
    <citation type="submission" date="2025-09" db="UniProtKB">
        <authorList>
            <consortium name="Ensembl"/>
        </authorList>
    </citation>
    <scope>IDENTIFICATION</scope>
</reference>
<dbReference type="PANTHER" id="PTHR12592">
    <property type="entry name" value="ATP-DEPENDENT (S)-NAD(P)H-HYDRATE DEHYDRATASE FAMILY MEMBER"/>
    <property type="match status" value="1"/>
</dbReference>
<dbReference type="NCBIfam" id="TIGR00196">
    <property type="entry name" value="yjeF_cterm"/>
    <property type="match status" value="1"/>
</dbReference>
<accession>A0A671NG31</accession>
<name>A0A671NG31_9TELE</name>
<evidence type="ECO:0000256" key="11">
    <source>
        <dbReference type="SAM" id="Coils"/>
    </source>
</evidence>
<dbReference type="InterPro" id="IPR029056">
    <property type="entry name" value="Ribokinase-like"/>
</dbReference>
<feature type="coiled-coil region" evidence="11">
    <location>
        <begin position="7"/>
        <end position="34"/>
    </location>
</feature>
<feature type="binding site" evidence="10">
    <location>
        <position position="208"/>
    </location>
    <ligand>
        <name>(6S)-NADPHX</name>
        <dbReference type="ChEBI" id="CHEBI:64076"/>
    </ligand>
</feature>
<dbReference type="GO" id="GO:0110051">
    <property type="term" value="P:metabolite repair"/>
    <property type="evidence" value="ECO:0007669"/>
    <property type="project" value="TreeGrafter"/>
</dbReference>
<dbReference type="HAMAP" id="MF_01965">
    <property type="entry name" value="NADHX_dehydratase"/>
    <property type="match status" value="1"/>
</dbReference>
<evidence type="ECO:0000256" key="1">
    <source>
        <dbReference type="ARBA" id="ARBA00022553"/>
    </source>
</evidence>
<keyword evidence="3 10" id="KW-0067">ATP-binding</keyword>
<keyword evidence="5 10" id="KW-0520">NAD</keyword>
<feature type="domain" description="YjeF C-terminal" evidence="12">
    <location>
        <begin position="108"/>
        <end position="399"/>
    </location>
</feature>
<evidence type="ECO:0000256" key="10">
    <source>
        <dbReference type="HAMAP-Rule" id="MF_03157"/>
    </source>
</evidence>
<dbReference type="PROSITE" id="PS51383">
    <property type="entry name" value="YJEF_C_3"/>
    <property type="match status" value="1"/>
</dbReference>
<protein>
    <recommendedName>
        <fullName evidence="10">ATP-dependent (S)-NAD(P)H-hydrate dehydratase</fullName>
        <ecNumber evidence="10">4.2.1.93</ecNumber>
    </recommendedName>
    <alternativeName>
        <fullName evidence="10">ATP-dependent NAD(P)HX dehydratase</fullName>
    </alternativeName>
</protein>
<dbReference type="GO" id="GO:0005524">
    <property type="term" value="F:ATP binding"/>
    <property type="evidence" value="ECO:0007669"/>
    <property type="project" value="UniProtKB-KW"/>
</dbReference>
<evidence type="ECO:0000256" key="6">
    <source>
        <dbReference type="ARBA" id="ARBA00023239"/>
    </source>
</evidence>
<dbReference type="GO" id="GO:0046496">
    <property type="term" value="P:nicotinamide nucleotide metabolic process"/>
    <property type="evidence" value="ECO:0007669"/>
    <property type="project" value="UniProtKB-UniRule"/>
</dbReference>
<evidence type="ECO:0000256" key="8">
    <source>
        <dbReference type="ARBA" id="ARBA00048847"/>
    </source>
</evidence>
<comment type="cofactor">
    <cofactor evidence="10">
        <name>Mg(2+)</name>
        <dbReference type="ChEBI" id="CHEBI:18420"/>
    </cofactor>
</comment>
<evidence type="ECO:0000313" key="13">
    <source>
        <dbReference type="Ensembl" id="ENSSANP00000044491.1"/>
    </source>
</evidence>
<proteinExistence type="inferred from homology"/>
<evidence type="ECO:0000259" key="12">
    <source>
        <dbReference type="PROSITE" id="PS51383"/>
    </source>
</evidence>
<comment type="catalytic activity">
    <reaction evidence="8 10">
        <text>(6S)-NADHX + ATP = ADP + phosphate + NADH + H(+)</text>
        <dbReference type="Rhea" id="RHEA:19017"/>
        <dbReference type="ChEBI" id="CHEBI:15378"/>
        <dbReference type="ChEBI" id="CHEBI:30616"/>
        <dbReference type="ChEBI" id="CHEBI:43474"/>
        <dbReference type="ChEBI" id="CHEBI:57945"/>
        <dbReference type="ChEBI" id="CHEBI:64074"/>
        <dbReference type="ChEBI" id="CHEBI:456216"/>
        <dbReference type="EC" id="4.2.1.93"/>
    </reaction>
</comment>
<dbReference type="FunFam" id="3.40.1190.20:FF:000013">
    <property type="entry name" value="ATP-dependent (S)-NAD(P)H-hydrate dehydratase"/>
    <property type="match status" value="1"/>
</dbReference>
<keyword evidence="11" id="KW-0175">Coiled coil</keyword>
<evidence type="ECO:0000256" key="3">
    <source>
        <dbReference type="ARBA" id="ARBA00022840"/>
    </source>
</evidence>